<dbReference type="PANTHER" id="PTHR46558">
    <property type="entry name" value="TRACRIPTIONAL REGULATORY PROTEIN-RELATED-RELATED"/>
    <property type="match status" value="1"/>
</dbReference>
<keyword evidence="4" id="KW-1185">Reference proteome</keyword>
<dbReference type="Proteomes" id="UP001147148">
    <property type="component" value="Unassembled WGS sequence"/>
</dbReference>
<sequence length="70" mass="7959">MKDISKQLTHYRRRAALSQIEVSEKLCISRQAISGWENGRGCPTIEHLILLASLYNTTVDSLLGIKKHHE</sequence>
<dbReference type="PROSITE" id="PS50943">
    <property type="entry name" value="HTH_CROC1"/>
    <property type="match status" value="1"/>
</dbReference>
<dbReference type="InterPro" id="IPR010982">
    <property type="entry name" value="Lambda_DNA-bd_dom_sf"/>
</dbReference>
<reference evidence="3" key="1">
    <citation type="submission" date="2022-10" db="EMBL/GenBank/DDBJ databases">
        <title>Vagococcus sp. isolated from poultry meat.</title>
        <authorList>
            <person name="Johansson P."/>
            <person name="Bjorkroth J."/>
        </authorList>
    </citation>
    <scope>NUCLEOTIDE SEQUENCE</scope>
    <source>
        <strain evidence="3">PNs007</strain>
    </source>
</reference>
<dbReference type="Gene3D" id="1.10.260.40">
    <property type="entry name" value="lambda repressor-like DNA-binding domains"/>
    <property type="match status" value="1"/>
</dbReference>
<evidence type="ECO:0000256" key="1">
    <source>
        <dbReference type="ARBA" id="ARBA00023125"/>
    </source>
</evidence>
<gene>
    <name evidence="3" type="ORF">OL233_02505</name>
</gene>
<dbReference type="RefSeq" id="WP_275470786.1">
    <property type="nucleotide sequence ID" value="NZ_JAPDSH010000001.1"/>
</dbReference>
<dbReference type="SMART" id="SM00530">
    <property type="entry name" value="HTH_XRE"/>
    <property type="match status" value="1"/>
</dbReference>
<dbReference type="SUPFAM" id="SSF47413">
    <property type="entry name" value="lambda repressor-like DNA-binding domains"/>
    <property type="match status" value="1"/>
</dbReference>
<dbReference type="PANTHER" id="PTHR46558:SF4">
    <property type="entry name" value="DNA-BIDING PHAGE PROTEIN"/>
    <property type="match status" value="1"/>
</dbReference>
<organism evidence="3 4">
    <name type="scientific">Vagococcus proximus</name>
    <dbReference type="NCBI Taxonomy" id="2991417"/>
    <lineage>
        <taxon>Bacteria</taxon>
        <taxon>Bacillati</taxon>
        <taxon>Bacillota</taxon>
        <taxon>Bacilli</taxon>
        <taxon>Lactobacillales</taxon>
        <taxon>Enterococcaceae</taxon>
        <taxon>Vagococcus</taxon>
    </lineage>
</organism>
<evidence type="ECO:0000313" key="4">
    <source>
        <dbReference type="Proteomes" id="UP001147148"/>
    </source>
</evidence>
<evidence type="ECO:0000313" key="3">
    <source>
        <dbReference type="EMBL" id="MDF0479147.1"/>
    </source>
</evidence>
<evidence type="ECO:0000259" key="2">
    <source>
        <dbReference type="PROSITE" id="PS50943"/>
    </source>
</evidence>
<dbReference type="CDD" id="cd00093">
    <property type="entry name" value="HTH_XRE"/>
    <property type="match status" value="1"/>
</dbReference>
<keyword evidence="1" id="KW-0238">DNA-binding</keyword>
<accession>A0ABT5WZF4</accession>
<dbReference type="InterPro" id="IPR001387">
    <property type="entry name" value="Cro/C1-type_HTH"/>
</dbReference>
<dbReference type="Pfam" id="PF01381">
    <property type="entry name" value="HTH_3"/>
    <property type="match status" value="1"/>
</dbReference>
<feature type="domain" description="HTH cro/C1-type" evidence="2">
    <location>
        <begin position="8"/>
        <end position="62"/>
    </location>
</feature>
<protein>
    <submittedName>
        <fullName evidence="3">Helix-turn-helix domain-containing protein</fullName>
    </submittedName>
</protein>
<proteinExistence type="predicted"/>
<dbReference type="EMBL" id="JAPDSH010000001">
    <property type="protein sequence ID" value="MDF0479147.1"/>
    <property type="molecule type" value="Genomic_DNA"/>
</dbReference>
<comment type="caution">
    <text evidence="3">The sequence shown here is derived from an EMBL/GenBank/DDBJ whole genome shotgun (WGS) entry which is preliminary data.</text>
</comment>
<name>A0ABT5WZF4_9ENTE</name>